<dbReference type="Proteomes" id="UP000235616">
    <property type="component" value="Unassembled WGS sequence"/>
</dbReference>
<sequence length="67" mass="7371">MLRISRSMLARACSFRRARVGLWGSSTGDRQTQACDAHCGTALACMTPSDGETVRRARMPTEEVEPQ</sequence>
<accession>A0A2N7VNW8</accession>
<name>A0A2N7VNW8_9BURK</name>
<comment type="caution">
    <text evidence="1">The sequence shown here is derived from an EMBL/GenBank/DDBJ whole genome shotgun (WGS) entry which is preliminary data.</text>
</comment>
<dbReference type="EMBL" id="PNYA01000013">
    <property type="protein sequence ID" value="PMS18850.1"/>
    <property type="molecule type" value="Genomic_DNA"/>
</dbReference>
<keyword evidence="2" id="KW-1185">Reference proteome</keyword>
<organism evidence="1 2">
    <name type="scientific">Trinickia dabaoshanensis</name>
    <dbReference type="NCBI Taxonomy" id="564714"/>
    <lineage>
        <taxon>Bacteria</taxon>
        <taxon>Pseudomonadati</taxon>
        <taxon>Pseudomonadota</taxon>
        <taxon>Betaproteobacteria</taxon>
        <taxon>Burkholderiales</taxon>
        <taxon>Burkholderiaceae</taxon>
        <taxon>Trinickia</taxon>
    </lineage>
</organism>
<reference evidence="1 2" key="1">
    <citation type="submission" date="2018-01" db="EMBL/GenBank/DDBJ databases">
        <title>Whole genome analyses suggest that Burkholderia sensu lato contains two further novel genera in the rhizoxinica-symbiotica group Mycetohabitans gen. nov., and Trinickia gen. nov.: implications for the evolution of diazotrophy and nodulation in the Burkholderiaceae.</title>
        <authorList>
            <person name="Estrada-de los Santos P."/>
            <person name="Palmer M."/>
            <person name="Chavez-Ramirez B."/>
            <person name="Beukes C."/>
            <person name="Steenkamp E.T."/>
            <person name="Hirsch A.M."/>
            <person name="Manyaka P."/>
            <person name="Maluk M."/>
            <person name="Lafos M."/>
            <person name="Crook M."/>
            <person name="Gross E."/>
            <person name="Simon M.F."/>
            <person name="Bueno dos Reis Junior F."/>
            <person name="Poole P.S."/>
            <person name="Venter S.N."/>
            <person name="James E.K."/>
        </authorList>
    </citation>
    <scope>NUCLEOTIDE SEQUENCE [LARGE SCALE GENOMIC DNA]</scope>
    <source>
        <strain evidence="1 2">GIMN1.004</strain>
    </source>
</reference>
<dbReference type="AlphaFoldDB" id="A0A2N7VNW8"/>
<evidence type="ECO:0000313" key="2">
    <source>
        <dbReference type="Proteomes" id="UP000235616"/>
    </source>
</evidence>
<proteinExistence type="predicted"/>
<protein>
    <submittedName>
        <fullName evidence="1">Uncharacterized protein</fullName>
    </submittedName>
</protein>
<evidence type="ECO:0000313" key="1">
    <source>
        <dbReference type="EMBL" id="PMS18850.1"/>
    </source>
</evidence>
<gene>
    <name evidence="1" type="ORF">C0Z18_16130</name>
</gene>